<organism evidence="2 3">
    <name type="scientific">Candidatus Taylorbacteria bacterium RIFCSPHIGHO2_02_FULL_46_13</name>
    <dbReference type="NCBI Taxonomy" id="1802312"/>
    <lineage>
        <taxon>Bacteria</taxon>
        <taxon>Candidatus Tayloriibacteriota</taxon>
    </lineage>
</organism>
<protein>
    <recommendedName>
        <fullName evidence="4">Type 4 fimbrial biogenesis protein PilX N-terminal domain-containing protein</fullName>
    </recommendedName>
</protein>
<dbReference type="EMBL" id="MHRQ01000021">
    <property type="protein sequence ID" value="OHA26372.1"/>
    <property type="molecule type" value="Genomic_DNA"/>
</dbReference>
<dbReference type="Proteomes" id="UP000177565">
    <property type="component" value="Unassembled WGS sequence"/>
</dbReference>
<dbReference type="AlphaFoldDB" id="A0A1G2MTJ4"/>
<evidence type="ECO:0008006" key="4">
    <source>
        <dbReference type="Google" id="ProtNLM"/>
    </source>
</evidence>
<evidence type="ECO:0000313" key="3">
    <source>
        <dbReference type="Proteomes" id="UP000177565"/>
    </source>
</evidence>
<evidence type="ECO:0000313" key="2">
    <source>
        <dbReference type="EMBL" id="OHA26372.1"/>
    </source>
</evidence>
<proteinExistence type="predicted"/>
<dbReference type="STRING" id="1802312.A3C06_01575"/>
<evidence type="ECO:0000256" key="1">
    <source>
        <dbReference type="SAM" id="Phobius"/>
    </source>
</evidence>
<reference evidence="2 3" key="1">
    <citation type="journal article" date="2016" name="Nat. Commun.">
        <title>Thousands of microbial genomes shed light on interconnected biogeochemical processes in an aquifer system.</title>
        <authorList>
            <person name="Anantharaman K."/>
            <person name="Brown C.T."/>
            <person name="Hug L.A."/>
            <person name="Sharon I."/>
            <person name="Castelle C.J."/>
            <person name="Probst A.J."/>
            <person name="Thomas B.C."/>
            <person name="Singh A."/>
            <person name="Wilkins M.J."/>
            <person name="Karaoz U."/>
            <person name="Brodie E.L."/>
            <person name="Williams K.H."/>
            <person name="Hubbard S.S."/>
            <person name="Banfield J.F."/>
        </authorList>
    </citation>
    <scope>NUCLEOTIDE SEQUENCE [LARGE SCALE GENOMIC DNA]</scope>
</reference>
<accession>A0A1G2MTJ4</accession>
<sequence>MFFHHYTLYPNSYILRVSRGFTLYYAILFGSLILSVGASMLNLSLKEFLLSSALRESEYAFFAADSGTECALYWDLHGWQSGSNTLKVFQVSSTADPTDVNYVAPENKNNITCDGTGGAGGVSAAVTDSGTDFAITRLTYNVNQTYCTVVEVAKRVSSLDGSISTTITARGYNTPGTGTGLAFCNTGNRLGKVERQFITYY</sequence>
<keyword evidence="1" id="KW-0472">Membrane</keyword>
<keyword evidence="1" id="KW-1133">Transmembrane helix</keyword>
<name>A0A1G2MTJ4_9BACT</name>
<feature type="transmembrane region" description="Helical" evidence="1">
    <location>
        <begin position="23"/>
        <end position="45"/>
    </location>
</feature>
<gene>
    <name evidence="2" type="ORF">A3C06_01575</name>
</gene>
<keyword evidence="1" id="KW-0812">Transmembrane</keyword>
<comment type="caution">
    <text evidence="2">The sequence shown here is derived from an EMBL/GenBank/DDBJ whole genome shotgun (WGS) entry which is preliminary data.</text>
</comment>